<feature type="chain" id="PRO_5022901844" description="Periplasmic binding protein domain-containing protein" evidence="5">
    <location>
        <begin position="23"/>
        <end position="129"/>
    </location>
</feature>
<dbReference type="Pfam" id="PF01297">
    <property type="entry name" value="ZnuA"/>
    <property type="match status" value="1"/>
</dbReference>
<dbReference type="EMBL" id="CP036150">
    <property type="protein sequence ID" value="QEN09046.1"/>
    <property type="molecule type" value="Genomic_DNA"/>
</dbReference>
<protein>
    <recommendedName>
        <fullName evidence="8">Periplasmic binding protein domain-containing protein</fullName>
    </recommendedName>
</protein>
<dbReference type="Proteomes" id="UP000324209">
    <property type="component" value="Chromosome"/>
</dbReference>
<evidence type="ECO:0000256" key="2">
    <source>
        <dbReference type="ARBA" id="ARBA00022448"/>
    </source>
</evidence>
<keyword evidence="7" id="KW-1185">Reference proteome</keyword>
<feature type="signal peptide" evidence="5">
    <location>
        <begin position="1"/>
        <end position="22"/>
    </location>
</feature>
<dbReference type="Gene3D" id="3.40.50.1980">
    <property type="entry name" value="Nitrogenase molybdenum iron protein domain"/>
    <property type="match status" value="1"/>
</dbReference>
<dbReference type="InterPro" id="IPR006127">
    <property type="entry name" value="ZnuA-like"/>
</dbReference>
<keyword evidence="4 5" id="KW-0732">Signal</keyword>
<evidence type="ECO:0000256" key="3">
    <source>
        <dbReference type="ARBA" id="ARBA00022723"/>
    </source>
</evidence>
<reference evidence="6 7" key="1">
    <citation type="submission" date="2019-02" db="EMBL/GenBank/DDBJ databases">
        <title>Complete Genome Sequence and Methylome Analysis of free living Spirochaetas.</title>
        <authorList>
            <person name="Fomenkov A."/>
            <person name="Dubinina G."/>
            <person name="Leshcheva N."/>
            <person name="Mikheeva N."/>
            <person name="Grabovich M."/>
            <person name="Vincze T."/>
            <person name="Roberts R.J."/>
        </authorList>
    </citation>
    <scope>NUCLEOTIDE SEQUENCE [LARGE SCALE GENOMIC DNA]</scope>
    <source>
        <strain evidence="6 7">K2</strain>
    </source>
</reference>
<evidence type="ECO:0008006" key="8">
    <source>
        <dbReference type="Google" id="ProtNLM"/>
    </source>
</evidence>
<dbReference type="RefSeq" id="WP_149487122.1">
    <property type="nucleotide sequence ID" value="NZ_CP036150.1"/>
</dbReference>
<keyword evidence="2" id="KW-0813">Transport</keyword>
<sequence length="129" mass="14125">MKIRSFLFHFIFLIVFSAASWADVISSALGELDPENAGFYANNAEISTGKLAELIEEVNEHEVPAIFVGNTSGEMVQELAKVLKSEVDHPLEILTIMTGSLADEEPGVNYLSFIRYNINQIAKGMGSDS</sequence>
<evidence type="ECO:0000313" key="6">
    <source>
        <dbReference type="EMBL" id="QEN09046.1"/>
    </source>
</evidence>
<dbReference type="GO" id="GO:0046872">
    <property type="term" value="F:metal ion binding"/>
    <property type="evidence" value="ECO:0007669"/>
    <property type="project" value="UniProtKB-KW"/>
</dbReference>
<dbReference type="SUPFAM" id="SSF53807">
    <property type="entry name" value="Helical backbone' metal receptor"/>
    <property type="match status" value="1"/>
</dbReference>
<evidence type="ECO:0000256" key="4">
    <source>
        <dbReference type="ARBA" id="ARBA00022729"/>
    </source>
</evidence>
<proteinExistence type="predicted"/>
<dbReference type="PANTHER" id="PTHR42953">
    <property type="entry name" value="HIGH-AFFINITY ZINC UPTAKE SYSTEM PROTEIN ZNUA-RELATED"/>
    <property type="match status" value="1"/>
</dbReference>
<accession>A0A5C1QR59</accession>
<comment type="subcellular location">
    <subcellularLocation>
        <location evidence="1">Cell envelope</location>
    </subcellularLocation>
</comment>
<dbReference type="GO" id="GO:0030001">
    <property type="term" value="P:metal ion transport"/>
    <property type="evidence" value="ECO:0007669"/>
    <property type="project" value="InterPro"/>
</dbReference>
<dbReference type="InterPro" id="IPR050492">
    <property type="entry name" value="Bact_metal-bind_prot9"/>
</dbReference>
<keyword evidence="3" id="KW-0479">Metal-binding</keyword>
<dbReference type="KEGG" id="ock:EXM22_13990"/>
<evidence type="ECO:0000256" key="5">
    <source>
        <dbReference type="SAM" id="SignalP"/>
    </source>
</evidence>
<evidence type="ECO:0000256" key="1">
    <source>
        <dbReference type="ARBA" id="ARBA00004196"/>
    </source>
</evidence>
<evidence type="ECO:0000313" key="7">
    <source>
        <dbReference type="Proteomes" id="UP000324209"/>
    </source>
</evidence>
<dbReference type="AlphaFoldDB" id="A0A5C1QR59"/>
<name>A0A5C1QR59_9SPIO</name>
<dbReference type="GO" id="GO:0030313">
    <property type="term" value="C:cell envelope"/>
    <property type="evidence" value="ECO:0007669"/>
    <property type="project" value="UniProtKB-SubCell"/>
</dbReference>
<organism evidence="6 7">
    <name type="scientific">Oceanispirochaeta crateris</name>
    <dbReference type="NCBI Taxonomy" id="2518645"/>
    <lineage>
        <taxon>Bacteria</taxon>
        <taxon>Pseudomonadati</taxon>
        <taxon>Spirochaetota</taxon>
        <taxon>Spirochaetia</taxon>
        <taxon>Spirochaetales</taxon>
        <taxon>Spirochaetaceae</taxon>
        <taxon>Oceanispirochaeta</taxon>
    </lineage>
</organism>
<dbReference type="PANTHER" id="PTHR42953:SF1">
    <property type="entry name" value="METAL-BINDING PROTEIN HI_0362-RELATED"/>
    <property type="match status" value="1"/>
</dbReference>
<gene>
    <name evidence="6" type="ORF">EXM22_13990</name>
</gene>